<dbReference type="PANTHER" id="PTHR42802">
    <property type="entry name" value="MONOOXYGENASE"/>
    <property type="match status" value="1"/>
</dbReference>
<comment type="catalytic activity">
    <reaction evidence="14">
        <text>L-lysine + NADPH + O2 = N(6)-hydroxy-L-lysine + NADP(+) + H2O</text>
        <dbReference type="Rhea" id="RHEA:23228"/>
        <dbReference type="ChEBI" id="CHEBI:15377"/>
        <dbReference type="ChEBI" id="CHEBI:15379"/>
        <dbReference type="ChEBI" id="CHEBI:32551"/>
        <dbReference type="ChEBI" id="CHEBI:57783"/>
        <dbReference type="ChEBI" id="CHEBI:57820"/>
        <dbReference type="ChEBI" id="CHEBI:58349"/>
        <dbReference type="EC" id="1.14.13.59"/>
    </reaction>
</comment>
<name>A0A845DT07_9BACI</name>
<dbReference type="GO" id="GO:0047091">
    <property type="term" value="F:L-lysine 6-monooxygenase (NADPH) activity"/>
    <property type="evidence" value="ECO:0007669"/>
    <property type="project" value="UniProtKB-EC"/>
</dbReference>
<evidence type="ECO:0000256" key="7">
    <source>
        <dbReference type="ARBA" id="ARBA00022827"/>
    </source>
</evidence>
<dbReference type="EMBL" id="WMET01000002">
    <property type="protein sequence ID" value="MYL20733.1"/>
    <property type="molecule type" value="Genomic_DNA"/>
</dbReference>
<dbReference type="PANTHER" id="PTHR42802:SF1">
    <property type="entry name" value="L-ORNITHINE N(5)-MONOOXYGENASE"/>
    <property type="match status" value="1"/>
</dbReference>
<evidence type="ECO:0000256" key="1">
    <source>
        <dbReference type="ARBA" id="ARBA00001974"/>
    </source>
</evidence>
<dbReference type="Proteomes" id="UP000460949">
    <property type="component" value="Unassembled WGS sequence"/>
</dbReference>
<dbReference type="Gene3D" id="3.50.50.60">
    <property type="entry name" value="FAD/NAD(P)-binding domain"/>
    <property type="match status" value="1"/>
</dbReference>
<dbReference type="Pfam" id="PF13434">
    <property type="entry name" value="Lys_Orn_oxgnase"/>
    <property type="match status" value="1"/>
</dbReference>
<evidence type="ECO:0000256" key="14">
    <source>
        <dbReference type="ARBA" id="ARBA00048407"/>
    </source>
</evidence>
<gene>
    <name evidence="15" type="ORF">GLW04_12590</name>
</gene>
<evidence type="ECO:0000256" key="13">
    <source>
        <dbReference type="ARBA" id="ARBA00032738"/>
    </source>
</evidence>
<keyword evidence="8" id="KW-0521">NADP</keyword>
<comment type="pathway">
    <text evidence="2">Siderophore biosynthesis.</text>
</comment>
<evidence type="ECO:0000256" key="3">
    <source>
        <dbReference type="ARBA" id="ARBA00007588"/>
    </source>
</evidence>
<keyword evidence="7" id="KW-0274">FAD</keyword>
<proteinExistence type="inferred from homology"/>
<comment type="caution">
    <text evidence="15">The sequence shown here is derived from an EMBL/GenBank/DDBJ whole genome shotgun (WGS) entry which is preliminary data.</text>
</comment>
<evidence type="ECO:0000256" key="8">
    <source>
        <dbReference type="ARBA" id="ARBA00022857"/>
    </source>
</evidence>
<comment type="similarity">
    <text evidence="3">Belongs to the lysine N(6)-hydroxylase/L-ornithine N(5)-oxygenase family.</text>
</comment>
<dbReference type="EC" id="1.14.13.59" evidence="4"/>
<dbReference type="InterPro" id="IPR036188">
    <property type="entry name" value="FAD/NAD-bd_sf"/>
</dbReference>
<evidence type="ECO:0000256" key="4">
    <source>
        <dbReference type="ARBA" id="ARBA00013076"/>
    </source>
</evidence>
<evidence type="ECO:0000256" key="9">
    <source>
        <dbReference type="ARBA" id="ARBA00023002"/>
    </source>
</evidence>
<keyword evidence="6" id="KW-0285">Flavoprotein</keyword>
<organism evidence="15 16">
    <name type="scientific">Halobacillus litoralis</name>
    <dbReference type="NCBI Taxonomy" id="45668"/>
    <lineage>
        <taxon>Bacteria</taxon>
        <taxon>Bacillati</taxon>
        <taxon>Bacillota</taxon>
        <taxon>Bacilli</taxon>
        <taxon>Bacillales</taxon>
        <taxon>Bacillaceae</taxon>
        <taxon>Halobacillus</taxon>
    </lineage>
</organism>
<evidence type="ECO:0000256" key="11">
    <source>
        <dbReference type="ARBA" id="ARBA00031158"/>
    </source>
</evidence>
<evidence type="ECO:0000256" key="6">
    <source>
        <dbReference type="ARBA" id="ARBA00022630"/>
    </source>
</evidence>
<reference evidence="15 16" key="1">
    <citation type="submission" date="2019-11" db="EMBL/GenBank/DDBJ databases">
        <title>Genome sequences of 17 halophilic strains isolated from different environments.</title>
        <authorList>
            <person name="Furrow R.E."/>
        </authorList>
    </citation>
    <scope>NUCLEOTIDE SEQUENCE [LARGE SCALE GENOMIC DNA]</scope>
    <source>
        <strain evidence="15 16">22511_23_Filter</strain>
    </source>
</reference>
<keyword evidence="15" id="KW-0503">Monooxygenase</keyword>
<evidence type="ECO:0000256" key="10">
    <source>
        <dbReference type="ARBA" id="ARBA00029939"/>
    </source>
</evidence>
<evidence type="ECO:0000313" key="16">
    <source>
        <dbReference type="Proteomes" id="UP000460949"/>
    </source>
</evidence>
<evidence type="ECO:0000313" key="15">
    <source>
        <dbReference type="EMBL" id="MYL20733.1"/>
    </source>
</evidence>
<accession>A0A845DT07</accession>
<protein>
    <recommendedName>
        <fullName evidence="5">L-lysine N6-monooxygenase MbtG</fullName>
        <ecNumber evidence="4">1.14.13.59</ecNumber>
    </recommendedName>
    <alternativeName>
        <fullName evidence="13">Lysine 6-N-hydroxylase</fullName>
    </alternativeName>
    <alternativeName>
        <fullName evidence="12">Lysine N6-hydroxylase</fullName>
    </alternativeName>
    <alternativeName>
        <fullName evidence="10">Lysine-N-oxygenase</fullName>
    </alternativeName>
    <alternativeName>
        <fullName evidence="11">Mycobactin synthase protein G</fullName>
    </alternativeName>
</protein>
<evidence type="ECO:0000256" key="2">
    <source>
        <dbReference type="ARBA" id="ARBA00004924"/>
    </source>
</evidence>
<comment type="cofactor">
    <cofactor evidence="1">
        <name>FAD</name>
        <dbReference type="ChEBI" id="CHEBI:57692"/>
    </cofactor>
</comment>
<dbReference type="InterPro" id="IPR025700">
    <property type="entry name" value="Lys/Orn_oxygenase"/>
</dbReference>
<evidence type="ECO:0000256" key="12">
    <source>
        <dbReference type="ARBA" id="ARBA00032493"/>
    </source>
</evidence>
<keyword evidence="9" id="KW-0560">Oxidoreductase</keyword>
<sequence length="458" mass="53251">MEGIKLRIPSQGLDRGSDLLDREIKDIIGIGIGPFNLGLAALVDQTDEVDGLFFEQTIEFNWHPGMLIEKMDLQVPFLADLVTFADPKSPYTFINYLHEHNRMFPFFFHRHFEIPRQEFNHYMQWVAGQLDGLRFGHTVIDVIDHKEEDTPHYEVIVEETTTGERKHFRSRHVVMGTGNEPVVLDGMDRLPNEDVLHTSRYLFQKDQLLKSRHVAVIGSGQSALEVFLDLLEEQERNDMKVTLLTRSGGLFQLDTAKFAQEMFTPDYVDYFHNLSFDQRKEALNTLGPLRKGIAPDTLTRLYTKLYHRTTAMEDSRVLIQPMTEINGVEAAKEGGYDLQCRQWQEEYDYTYHADKVVFATGYKPHVPSWFMDRYKDQVEWEADQMYKVSRDYYLEFKDGRDHHFFTLTNLVHSHGAGATNLGLSVHRNVHIINTIAGKEVYKNQKDTTFQTFSMKHSE</sequence>
<evidence type="ECO:0000256" key="5">
    <source>
        <dbReference type="ARBA" id="ARBA00016406"/>
    </source>
</evidence>
<dbReference type="OrthoDB" id="7527071at2"/>
<dbReference type="SUPFAM" id="SSF51905">
    <property type="entry name" value="FAD/NAD(P)-binding domain"/>
    <property type="match status" value="2"/>
</dbReference>
<dbReference type="AlphaFoldDB" id="A0A845DT07"/>